<dbReference type="Proteomes" id="UP000027601">
    <property type="component" value="Unassembled WGS sequence"/>
</dbReference>
<organism evidence="1 2">
    <name type="scientific">Bacteroides graminisolvens DSM 19988 = JCM 15093</name>
    <dbReference type="NCBI Taxonomy" id="1121097"/>
    <lineage>
        <taxon>Bacteria</taxon>
        <taxon>Pseudomonadati</taxon>
        <taxon>Bacteroidota</taxon>
        <taxon>Bacteroidia</taxon>
        <taxon>Bacteroidales</taxon>
        <taxon>Bacteroidaceae</taxon>
        <taxon>Bacteroides</taxon>
    </lineage>
</organism>
<sequence length="81" mass="9328">MQNINREHEFLLCFVLKGSVCILKNKIDHAPCVVMQDEVLPVNELTRSFLDLLVEYMEKGAHPRDLKVTRGFLLTSSGRNR</sequence>
<protein>
    <submittedName>
        <fullName evidence="1">Uncharacterized protein</fullName>
    </submittedName>
</protein>
<dbReference type="EMBL" id="BAJS01000009">
    <property type="protein sequence ID" value="GAK36753.1"/>
    <property type="molecule type" value="Genomic_DNA"/>
</dbReference>
<reference evidence="1 2" key="1">
    <citation type="journal article" date="2015" name="Microbes Environ.">
        <title>Distribution and evolution of nitrogen fixation genes in the phylum bacteroidetes.</title>
        <authorList>
            <person name="Inoue J."/>
            <person name="Oshima K."/>
            <person name="Suda W."/>
            <person name="Sakamoto M."/>
            <person name="Iino T."/>
            <person name="Noda S."/>
            <person name="Hongoh Y."/>
            <person name="Hattori M."/>
            <person name="Ohkuma M."/>
        </authorList>
    </citation>
    <scope>NUCLEOTIDE SEQUENCE [LARGE SCALE GENOMIC DNA]</scope>
    <source>
        <strain evidence="1 2">JCM 15093</strain>
    </source>
</reference>
<accession>A0A069D1G2</accession>
<dbReference type="STRING" id="1121097.GCA_000428125_02288"/>
<gene>
    <name evidence="1" type="ORF">JCM15093_1943</name>
</gene>
<name>A0A069D1G2_9BACE</name>
<keyword evidence="2" id="KW-1185">Reference proteome</keyword>
<proteinExistence type="predicted"/>
<comment type="caution">
    <text evidence="1">The sequence shown here is derived from an EMBL/GenBank/DDBJ whole genome shotgun (WGS) entry which is preliminary data.</text>
</comment>
<evidence type="ECO:0000313" key="2">
    <source>
        <dbReference type="Proteomes" id="UP000027601"/>
    </source>
</evidence>
<evidence type="ECO:0000313" key="1">
    <source>
        <dbReference type="EMBL" id="GAK36753.1"/>
    </source>
</evidence>
<dbReference type="AlphaFoldDB" id="A0A069D1G2"/>